<dbReference type="Proteomes" id="UP000749559">
    <property type="component" value="Unassembled WGS sequence"/>
</dbReference>
<feature type="compositionally biased region" description="Low complexity" evidence="2">
    <location>
        <begin position="386"/>
        <end position="410"/>
    </location>
</feature>
<feature type="coiled-coil region" evidence="1">
    <location>
        <begin position="624"/>
        <end position="722"/>
    </location>
</feature>
<feature type="region of interest" description="Disordered" evidence="2">
    <location>
        <begin position="470"/>
        <end position="514"/>
    </location>
</feature>
<dbReference type="Pfam" id="PF21712">
    <property type="entry name" value="RASSF8-10_RA"/>
    <property type="match status" value="1"/>
</dbReference>
<feature type="compositionally biased region" description="Basic and acidic residues" evidence="2">
    <location>
        <begin position="82"/>
        <end position="92"/>
    </location>
</feature>
<evidence type="ECO:0000256" key="1">
    <source>
        <dbReference type="SAM" id="Coils"/>
    </source>
</evidence>
<feature type="compositionally biased region" description="Low complexity" evidence="2">
    <location>
        <begin position="351"/>
        <end position="369"/>
    </location>
</feature>
<feature type="compositionally biased region" description="Polar residues" evidence="2">
    <location>
        <begin position="235"/>
        <end position="252"/>
    </location>
</feature>
<name>A0A8J1XVU3_OWEFU</name>
<dbReference type="AlphaFoldDB" id="A0A8J1XVU3"/>
<feature type="compositionally biased region" description="Polar residues" evidence="2">
    <location>
        <begin position="503"/>
        <end position="512"/>
    </location>
</feature>
<feature type="region of interest" description="Disordered" evidence="2">
    <location>
        <begin position="82"/>
        <end position="128"/>
    </location>
</feature>
<feature type="compositionally biased region" description="Low complexity" evidence="2">
    <location>
        <begin position="746"/>
        <end position="760"/>
    </location>
</feature>
<dbReference type="InterPro" id="IPR000159">
    <property type="entry name" value="RA_dom"/>
</dbReference>
<feature type="coiled-coil region" evidence="1">
    <location>
        <begin position="528"/>
        <end position="597"/>
    </location>
</feature>
<dbReference type="InterPro" id="IPR048945">
    <property type="entry name" value="RASSF8/10_RA"/>
</dbReference>
<feature type="region of interest" description="Disordered" evidence="2">
    <location>
        <begin position="143"/>
        <end position="176"/>
    </location>
</feature>
<evidence type="ECO:0000256" key="2">
    <source>
        <dbReference type="SAM" id="MobiDB-lite"/>
    </source>
</evidence>
<dbReference type="Gene3D" id="3.10.20.90">
    <property type="entry name" value="Phosphatidylinositol 3-kinase Catalytic Subunit, Chain A, domain 1"/>
    <property type="match status" value="1"/>
</dbReference>
<protein>
    <submittedName>
        <fullName evidence="3">Uncharacterized protein</fullName>
    </submittedName>
</protein>
<reference evidence="3" key="1">
    <citation type="submission" date="2022-03" db="EMBL/GenBank/DDBJ databases">
        <authorList>
            <person name="Martin C."/>
        </authorList>
    </citation>
    <scope>NUCLEOTIDE SEQUENCE</scope>
</reference>
<accession>A0A8J1XVU3</accession>
<dbReference type="PROSITE" id="PS50200">
    <property type="entry name" value="RA"/>
    <property type="match status" value="1"/>
</dbReference>
<proteinExistence type="predicted"/>
<dbReference type="PANTHER" id="PTHR15286:SF6">
    <property type="entry name" value="GH01133P"/>
    <property type="match status" value="1"/>
</dbReference>
<evidence type="ECO:0000313" key="3">
    <source>
        <dbReference type="EMBL" id="CAH1786274.1"/>
    </source>
</evidence>
<sequence>MELKVWVEGIQRVICGVTEVTTCQDVVIALAHATGKTGRFTLAEKWRDNERLLAPTDNPLKVLHKWGEYATDVQFVLRHSDKTAKSHNKPAEDSPGSSSSDNSQNKQFSHNFSPGGRPSAADVQQSGLKKSLTFSGAHNYFAPQKYAKGQPGPPIAENSNLPIPTEPPPYNTLQPPAYSAIDQQRKQHFRLGPQYNSLPDRSTSRPGLMKPGINTQKTSTQPTGTQERTQLENEPLNNNNSKSIISPYNTLEKQPHGKPPLSRKSPGPSPMNSLDRKKYGPSTINSLDRKQHGPSSMNNMDRKQYGPSQINSLDRKQPPSYTKAILSKSPQVSLDTTTKSVFSRQPHVHASRSSPSVSSPHGRSSPHGSLQSPNSSTESPRGSLQSPTGSIGSPYSPSSNSTFSYHSTGSGSLSRLSPKVYTQPPTKLHTPEVYTPEVQGNSPQITPRYSHNQHQGGELLHQNNTAPNLPIYHSQSPSGSSIHTSSSREGGMEEYDLDKNLPDVTQDTTDSGYNEKEDKVTLHDETEMEELRKLVAEQQDRLQKQESQMSIVLSDITYWEAKEKDMNKQETSLSLELQKLEKRERDYEIEITELDSAHLPDTLRVEEQTERSLQSDLTMLQSKLANSQTDLETNQEKITVLENEIKLEMQKLNDERLKVEQNMDTTIDELKKEIKTGLEQTEKDKDKINESESEIEQLKSAIANKEKEIEQIDNDIKDANMQLFSTVMKPLKDLGGHTSQRSFDETGSSSPSTSRPGSARKLNVNPQALAETLATGNHPHGMWV</sequence>
<keyword evidence="1" id="KW-0175">Coiled coil</keyword>
<feature type="region of interest" description="Disordered" evidence="2">
    <location>
        <begin position="192"/>
        <end position="455"/>
    </location>
</feature>
<gene>
    <name evidence="3" type="ORF">OFUS_LOCUS12200</name>
</gene>
<feature type="compositionally biased region" description="Low complexity" evidence="2">
    <location>
        <begin position="474"/>
        <end position="487"/>
    </location>
</feature>
<feature type="compositionally biased region" description="Polar residues" evidence="2">
    <location>
        <begin position="438"/>
        <end position="455"/>
    </location>
</feature>
<dbReference type="OrthoDB" id="10051571at2759"/>
<dbReference type="SUPFAM" id="SSF54236">
    <property type="entry name" value="Ubiquitin-like"/>
    <property type="match status" value="1"/>
</dbReference>
<dbReference type="GO" id="GO:0007165">
    <property type="term" value="P:signal transduction"/>
    <property type="evidence" value="ECO:0007669"/>
    <property type="project" value="InterPro"/>
</dbReference>
<evidence type="ECO:0000313" key="4">
    <source>
        <dbReference type="Proteomes" id="UP000749559"/>
    </source>
</evidence>
<dbReference type="PANTHER" id="PTHR15286">
    <property type="entry name" value="RAS-ASSOCIATING DOMAIN CONTAINING PROTEIN"/>
    <property type="match status" value="1"/>
</dbReference>
<dbReference type="InterPro" id="IPR033593">
    <property type="entry name" value="N-RASSF"/>
</dbReference>
<comment type="caution">
    <text evidence="3">The sequence shown here is derived from an EMBL/GenBank/DDBJ whole genome shotgun (WGS) entry which is preliminary data.</text>
</comment>
<keyword evidence="4" id="KW-1185">Reference proteome</keyword>
<dbReference type="InterPro" id="IPR029071">
    <property type="entry name" value="Ubiquitin-like_domsf"/>
</dbReference>
<dbReference type="InterPro" id="IPR048944">
    <property type="entry name" value="RASSF8_RA"/>
</dbReference>
<dbReference type="EMBL" id="CAIIXF020000006">
    <property type="protein sequence ID" value="CAH1786274.1"/>
    <property type="molecule type" value="Genomic_DNA"/>
</dbReference>
<feature type="compositionally biased region" description="Low complexity" evidence="2">
    <location>
        <begin position="93"/>
        <end position="109"/>
    </location>
</feature>
<dbReference type="SMART" id="SM00314">
    <property type="entry name" value="RA"/>
    <property type="match status" value="1"/>
</dbReference>
<dbReference type="CDD" id="cd16134">
    <property type="entry name" value="RA_RASSF8"/>
    <property type="match status" value="1"/>
</dbReference>
<feature type="compositionally biased region" description="Polar residues" evidence="2">
    <location>
        <begin position="213"/>
        <end position="228"/>
    </location>
</feature>
<feature type="compositionally biased region" description="Polar residues" evidence="2">
    <location>
        <begin position="370"/>
        <end position="385"/>
    </location>
</feature>
<organism evidence="3 4">
    <name type="scientific">Owenia fusiformis</name>
    <name type="common">Polychaete worm</name>
    <dbReference type="NCBI Taxonomy" id="6347"/>
    <lineage>
        <taxon>Eukaryota</taxon>
        <taxon>Metazoa</taxon>
        <taxon>Spiralia</taxon>
        <taxon>Lophotrochozoa</taxon>
        <taxon>Annelida</taxon>
        <taxon>Polychaeta</taxon>
        <taxon>Sedentaria</taxon>
        <taxon>Canalipalpata</taxon>
        <taxon>Sabellida</taxon>
        <taxon>Oweniida</taxon>
        <taxon>Oweniidae</taxon>
        <taxon>Owenia</taxon>
    </lineage>
</organism>
<feature type="compositionally biased region" description="Polar residues" evidence="2">
    <location>
        <begin position="328"/>
        <end position="343"/>
    </location>
</feature>
<feature type="compositionally biased region" description="Polar residues" evidence="2">
    <location>
        <begin position="194"/>
        <end position="205"/>
    </location>
</feature>
<feature type="region of interest" description="Disordered" evidence="2">
    <location>
        <begin position="732"/>
        <end position="765"/>
    </location>
</feature>